<feature type="region of interest" description="Disordered" evidence="1">
    <location>
        <begin position="1"/>
        <end position="21"/>
    </location>
</feature>
<proteinExistence type="predicted"/>
<dbReference type="Proteomes" id="UP000799118">
    <property type="component" value="Unassembled WGS sequence"/>
</dbReference>
<dbReference type="EMBL" id="ML769402">
    <property type="protein sequence ID" value="KAE9406354.1"/>
    <property type="molecule type" value="Genomic_DNA"/>
</dbReference>
<feature type="region of interest" description="Disordered" evidence="1">
    <location>
        <begin position="205"/>
        <end position="246"/>
    </location>
</feature>
<accession>A0A6A4IC33</accession>
<evidence type="ECO:0000256" key="1">
    <source>
        <dbReference type="SAM" id="MobiDB-lite"/>
    </source>
</evidence>
<evidence type="ECO:0000313" key="3">
    <source>
        <dbReference type="Proteomes" id="UP000799118"/>
    </source>
</evidence>
<dbReference type="OrthoDB" id="3069263at2759"/>
<organism evidence="2 3">
    <name type="scientific">Gymnopus androsaceus JB14</name>
    <dbReference type="NCBI Taxonomy" id="1447944"/>
    <lineage>
        <taxon>Eukaryota</taxon>
        <taxon>Fungi</taxon>
        <taxon>Dikarya</taxon>
        <taxon>Basidiomycota</taxon>
        <taxon>Agaricomycotina</taxon>
        <taxon>Agaricomycetes</taxon>
        <taxon>Agaricomycetidae</taxon>
        <taxon>Agaricales</taxon>
        <taxon>Marasmiineae</taxon>
        <taxon>Omphalotaceae</taxon>
        <taxon>Gymnopus</taxon>
    </lineage>
</organism>
<evidence type="ECO:0000313" key="2">
    <source>
        <dbReference type="EMBL" id="KAE9406354.1"/>
    </source>
</evidence>
<gene>
    <name evidence="2" type="ORF">BT96DRAFT_987497</name>
</gene>
<reference evidence="2" key="1">
    <citation type="journal article" date="2019" name="Environ. Microbiol.">
        <title>Fungal ecological strategies reflected in gene transcription - a case study of two litter decomposers.</title>
        <authorList>
            <person name="Barbi F."/>
            <person name="Kohler A."/>
            <person name="Barry K."/>
            <person name="Baskaran P."/>
            <person name="Daum C."/>
            <person name="Fauchery L."/>
            <person name="Ihrmark K."/>
            <person name="Kuo A."/>
            <person name="LaButti K."/>
            <person name="Lipzen A."/>
            <person name="Morin E."/>
            <person name="Grigoriev I.V."/>
            <person name="Henrissat B."/>
            <person name="Lindahl B."/>
            <person name="Martin F."/>
        </authorList>
    </citation>
    <scope>NUCLEOTIDE SEQUENCE</scope>
    <source>
        <strain evidence="2">JB14</strain>
    </source>
</reference>
<dbReference type="AlphaFoldDB" id="A0A6A4IC33"/>
<name>A0A6A4IC33_9AGAR</name>
<sequence>MFGFRPARSSPPAKPVGISQQRLQVSTNSADVSRSSAFSAVPELAGLSVEEVELVDAIIERAGPTATTFLGVFKAYNDILLERGLDPHEVVYYGKLLKLGTLKGSSWKEKWDAIKVQNGYGMEPQRQPLRSGIVAHSRPGPSTILSDDLFSSASALRVSQTSETDDGSVLDGLHTFPASSTVFPSRKGYSPSDLTNNSLGLEVDEDIPRPFSTPASTHVLSRRAPHHIPEPVASTPPSYRDLPVRSNSPVFTYEKDRAATTG</sequence>
<keyword evidence="3" id="KW-1185">Reference proteome</keyword>
<protein>
    <submittedName>
        <fullName evidence="2">Uncharacterized protein</fullName>
    </submittedName>
</protein>